<dbReference type="Pfam" id="PF20057">
    <property type="entry name" value="DUF6456"/>
    <property type="match status" value="1"/>
</dbReference>
<organism evidence="2 3">
    <name type="scientific">Stappia albiluteola</name>
    <dbReference type="NCBI Taxonomy" id="2758565"/>
    <lineage>
        <taxon>Bacteria</taxon>
        <taxon>Pseudomonadati</taxon>
        <taxon>Pseudomonadota</taxon>
        <taxon>Alphaproteobacteria</taxon>
        <taxon>Hyphomicrobiales</taxon>
        <taxon>Stappiaceae</taxon>
        <taxon>Stappia</taxon>
    </lineage>
</organism>
<dbReference type="InterPro" id="IPR045599">
    <property type="entry name" value="DUF6456"/>
</dbReference>
<sequence>MTAAAGEGVRMQHQVRVLRDFSDGRGGRHSAMVNLKESPLAWLHFRKGKAGKPLIDAAQFEAGERLRGDYSFAAIRPGLASMRWGEPKTDSGSKGLRDLSDETLDARARVERALATVGPELSGVLVDVCCFLKGLETVESERRWPARSAKLVLTLALDRLARHYGLKK</sequence>
<feature type="domain" description="DUF6456" evidence="1">
    <location>
        <begin position="33"/>
        <end position="165"/>
    </location>
</feature>
<evidence type="ECO:0000313" key="2">
    <source>
        <dbReference type="EMBL" id="MBA5779052.1"/>
    </source>
</evidence>
<dbReference type="Proteomes" id="UP000541109">
    <property type="component" value="Unassembled WGS sequence"/>
</dbReference>
<evidence type="ECO:0000259" key="1">
    <source>
        <dbReference type="Pfam" id="PF20057"/>
    </source>
</evidence>
<evidence type="ECO:0000313" key="3">
    <source>
        <dbReference type="Proteomes" id="UP000541109"/>
    </source>
</evidence>
<gene>
    <name evidence="2" type="ORF">H2509_18135</name>
</gene>
<name>A0A839AJG5_9HYPH</name>
<dbReference type="AlphaFoldDB" id="A0A839AJG5"/>
<comment type="caution">
    <text evidence="2">The sequence shown here is derived from an EMBL/GenBank/DDBJ whole genome shotgun (WGS) entry which is preliminary data.</text>
</comment>
<accession>A0A839AJG5</accession>
<protein>
    <submittedName>
        <fullName evidence="2">DNA replication protein</fullName>
    </submittedName>
</protein>
<proteinExistence type="predicted"/>
<dbReference type="RefSeq" id="WP_182167880.1">
    <property type="nucleotide sequence ID" value="NZ_JACFXV010000065.1"/>
</dbReference>
<dbReference type="EMBL" id="JACFXV010000065">
    <property type="protein sequence ID" value="MBA5779052.1"/>
    <property type="molecule type" value="Genomic_DNA"/>
</dbReference>
<reference evidence="2 3" key="1">
    <citation type="submission" date="2020-07" db="EMBL/GenBank/DDBJ databases">
        <title>Stappia sp., F7233, whole genome shotgun sequencing project.</title>
        <authorList>
            <person name="Jiang S."/>
            <person name="Liu Z.W."/>
            <person name="Du Z.J."/>
        </authorList>
    </citation>
    <scope>NUCLEOTIDE SEQUENCE [LARGE SCALE GENOMIC DNA]</scope>
    <source>
        <strain evidence="2 3">F7233</strain>
    </source>
</reference>
<keyword evidence="3" id="KW-1185">Reference proteome</keyword>